<evidence type="ECO:0000256" key="11">
    <source>
        <dbReference type="ARBA" id="ARBA00022692"/>
    </source>
</evidence>
<dbReference type="EC" id="2.7.7.41" evidence="6"/>
<evidence type="ECO:0000313" key="25">
    <source>
        <dbReference type="Proteomes" id="UP000193834"/>
    </source>
</evidence>
<evidence type="ECO:0000256" key="19">
    <source>
        <dbReference type="ARBA" id="ARBA00031825"/>
    </source>
</evidence>
<dbReference type="STRING" id="1852522.SAMN06295960_0653"/>
<keyword evidence="15" id="KW-0472">Membrane</keyword>
<evidence type="ECO:0000256" key="23">
    <source>
        <dbReference type="ARBA" id="ARBA00033406"/>
    </source>
</evidence>
<proteinExistence type="inferred from homology"/>
<dbReference type="PANTHER" id="PTHR46382:SF1">
    <property type="entry name" value="PHOSPHATIDATE CYTIDYLYLTRANSFERASE"/>
    <property type="match status" value="1"/>
</dbReference>
<evidence type="ECO:0000256" key="2">
    <source>
        <dbReference type="ARBA" id="ARBA00004651"/>
    </source>
</evidence>
<dbReference type="RefSeq" id="WP_085492901.1">
    <property type="nucleotide sequence ID" value="NZ_FXAZ01000001.1"/>
</dbReference>
<comment type="catalytic activity">
    <reaction evidence="1">
        <text>a 1,2-diacyl-sn-glycero-3-phosphate + CTP + H(+) = a CDP-1,2-diacyl-sn-glycerol + diphosphate</text>
        <dbReference type="Rhea" id="RHEA:16229"/>
        <dbReference type="ChEBI" id="CHEBI:15378"/>
        <dbReference type="ChEBI" id="CHEBI:33019"/>
        <dbReference type="ChEBI" id="CHEBI:37563"/>
        <dbReference type="ChEBI" id="CHEBI:58332"/>
        <dbReference type="ChEBI" id="CHEBI:58608"/>
        <dbReference type="EC" id="2.7.7.41"/>
    </reaction>
</comment>
<evidence type="ECO:0000256" key="7">
    <source>
        <dbReference type="ARBA" id="ARBA00019373"/>
    </source>
</evidence>
<dbReference type="Pfam" id="PF01148">
    <property type="entry name" value="CTP_transf_1"/>
    <property type="match status" value="1"/>
</dbReference>
<evidence type="ECO:0000256" key="3">
    <source>
        <dbReference type="ARBA" id="ARBA00005119"/>
    </source>
</evidence>
<keyword evidence="12 24" id="KW-0548">Nucleotidyltransferase</keyword>
<evidence type="ECO:0000256" key="18">
    <source>
        <dbReference type="ARBA" id="ARBA00029893"/>
    </source>
</evidence>
<organism evidence="24 25">
    <name type="scientific">Paenibacillus aquistagni</name>
    <dbReference type="NCBI Taxonomy" id="1852522"/>
    <lineage>
        <taxon>Bacteria</taxon>
        <taxon>Bacillati</taxon>
        <taxon>Bacillota</taxon>
        <taxon>Bacilli</taxon>
        <taxon>Bacillales</taxon>
        <taxon>Paenibacillaceae</taxon>
        <taxon>Paenibacillus</taxon>
    </lineage>
</organism>
<evidence type="ECO:0000256" key="1">
    <source>
        <dbReference type="ARBA" id="ARBA00001698"/>
    </source>
</evidence>
<evidence type="ECO:0000256" key="17">
    <source>
        <dbReference type="ARBA" id="ARBA00023264"/>
    </source>
</evidence>
<keyword evidence="8" id="KW-1003">Cell membrane</keyword>
<dbReference type="OrthoDB" id="9799199at2"/>
<comment type="subcellular location">
    <subcellularLocation>
        <location evidence="2">Cell membrane</location>
        <topology evidence="2">Multi-pass membrane protein</topology>
    </subcellularLocation>
</comment>
<dbReference type="GO" id="GO:0016024">
    <property type="term" value="P:CDP-diacylglycerol biosynthetic process"/>
    <property type="evidence" value="ECO:0007669"/>
    <property type="project" value="TreeGrafter"/>
</dbReference>
<dbReference type="GO" id="GO:0004605">
    <property type="term" value="F:phosphatidate cytidylyltransferase activity"/>
    <property type="evidence" value="ECO:0007669"/>
    <property type="project" value="UniProtKB-EC"/>
</dbReference>
<protein>
    <recommendedName>
        <fullName evidence="7">Phosphatidate cytidylyltransferase</fullName>
        <ecNumber evidence="6">2.7.7.41</ecNumber>
    </recommendedName>
    <alternativeName>
        <fullName evidence="20">CDP-DAG synthase</fullName>
    </alternativeName>
    <alternativeName>
        <fullName evidence="22">CDP-DG synthase</fullName>
    </alternativeName>
    <alternativeName>
        <fullName evidence="18">CDP-diacylglycerol synthase</fullName>
    </alternativeName>
    <alternativeName>
        <fullName evidence="21">CDP-diglyceride pyrophosphorylase</fullName>
    </alternativeName>
    <alternativeName>
        <fullName evidence="23">CDP-diglyceride synthase</fullName>
    </alternativeName>
    <alternativeName>
        <fullName evidence="19">CTP:phosphatidate cytidylyltransferase</fullName>
    </alternativeName>
</protein>
<accession>A0A1X7INT0</accession>
<dbReference type="PANTHER" id="PTHR46382">
    <property type="entry name" value="PHOSPHATIDATE CYTIDYLYLTRANSFERASE"/>
    <property type="match status" value="1"/>
</dbReference>
<keyword evidence="9" id="KW-0444">Lipid biosynthesis</keyword>
<evidence type="ECO:0000256" key="8">
    <source>
        <dbReference type="ARBA" id="ARBA00022475"/>
    </source>
</evidence>
<dbReference type="EMBL" id="FXAZ01000001">
    <property type="protein sequence ID" value="SMG16619.1"/>
    <property type="molecule type" value="Genomic_DNA"/>
</dbReference>
<evidence type="ECO:0000256" key="14">
    <source>
        <dbReference type="ARBA" id="ARBA00023098"/>
    </source>
</evidence>
<evidence type="ECO:0000313" key="24">
    <source>
        <dbReference type="EMBL" id="SMG16619.1"/>
    </source>
</evidence>
<evidence type="ECO:0000256" key="9">
    <source>
        <dbReference type="ARBA" id="ARBA00022516"/>
    </source>
</evidence>
<evidence type="ECO:0000256" key="5">
    <source>
        <dbReference type="ARBA" id="ARBA00010185"/>
    </source>
</evidence>
<keyword evidence="10 24" id="KW-0808">Transferase</keyword>
<sequence>MKQRIITGVIAGGLFAILVYLGRVPYELLMIALALIGFYEFARMHHSKPFDIASLLGYALILFLVVPWEKWGVSLQYPMESTVWFVMFGLLCITVISKNRIPIQAVSQLLLGAFYIGIGFKYMLMTRTFSEDGLFWTVLLFAAIWASDIGAYFTGRAIGKHKLWPSISPNKTVEGAIGGIVSSLVVCILALFIRPDMLNIPLTFGIGLAASIVGQMGDLIQSAYKRVVGVKDSGTLLPGHGGVLDRCDSWLIVFPFLHFIGLFTL</sequence>
<evidence type="ECO:0000256" key="21">
    <source>
        <dbReference type="ARBA" id="ARBA00032396"/>
    </source>
</evidence>
<keyword evidence="14" id="KW-0443">Lipid metabolism</keyword>
<evidence type="ECO:0000256" key="20">
    <source>
        <dbReference type="ARBA" id="ARBA00032253"/>
    </source>
</evidence>
<reference evidence="24 25" key="1">
    <citation type="submission" date="2017-04" db="EMBL/GenBank/DDBJ databases">
        <authorList>
            <person name="Afonso C.L."/>
            <person name="Miller P.J."/>
            <person name="Scott M.A."/>
            <person name="Spackman E."/>
            <person name="Goraichik I."/>
            <person name="Dimitrov K.M."/>
            <person name="Suarez D.L."/>
            <person name="Swayne D.E."/>
        </authorList>
    </citation>
    <scope>NUCLEOTIDE SEQUENCE [LARGE SCALE GENOMIC DNA]</scope>
    <source>
        <strain evidence="24 25">11</strain>
    </source>
</reference>
<keyword evidence="11" id="KW-0812">Transmembrane</keyword>
<dbReference type="AlphaFoldDB" id="A0A1X7INT0"/>
<keyword evidence="17" id="KW-1208">Phospholipid metabolism</keyword>
<evidence type="ECO:0000256" key="22">
    <source>
        <dbReference type="ARBA" id="ARBA00032743"/>
    </source>
</evidence>
<evidence type="ECO:0000256" key="15">
    <source>
        <dbReference type="ARBA" id="ARBA00023136"/>
    </source>
</evidence>
<evidence type="ECO:0000256" key="4">
    <source>
        <dbReference type="ARBA" id="ARBA00005189"/>
    </source>
</evidence>
<comment type="similarity">
    <text evidence="5">Belongs to the CDS family.</text>
</comment>
<evidence type="ECO:0000256" key="10">
    <source>
        <dbReference type="ARBA" id="ARBA00022679"/>
    </source>
</evidence>
<dbReference type="GO" id="GO:0005886">
    <property type="term" value="C:plasma membrane"/>
    <property type="evidence" value="ECO:0007669"/>
    <property type="project" value="UniProtKB-SubCell"/>
</dbReference>
<comment type="pathway">
    <text evidence="4">Lipid metabolism.</text>
</comment>
<keyword evidence="16" id="KW-0594">Phospholipid biosynthesis</keyword>
<dbReference type="Proteomes" id="UP000193834">
    <property type="component" value="Unassembled WGS sequence"/>
</dbReference>
<gene>
    <name evidence="24" type="ORF">SAMN06295960_0653</name>
</gene>
<evidence type="ECO:0000256" key="6">
    <source>
        <dbReference type="ARBA" id="ARBA00012487"/>
    </source>
</evidence>
<comment type="pathway">
    <text evidence="3">Phospholipid metabolism; CDP-diacylglycerol biosynthesis; CDP-diacylglycerol from sn-glycerol 3-phosphate: step 3/3.</text>
</comment>
<keyword evidence="25" id="KW-1185">Reference proteome</keyword>
<name>A0A1X7INT0_9BACL</name>
<evidence type="ECO:0000256" key="16">
    <source>
        <dbReference type="ARBA" id="ARBA00023209"/>
    </source>
</evidence>
<evidence type="ECO:0000256" key="13">
    <source>
        <dbReference type="ARBA" id="ARBA00022989"/>
    </source>
</evidence>
<keyword evidence="13" id="KW-1133">Transmembrane helix</keyword>
<evidence type="ECO:0000256" key="12">
    <source>
        <dbReference type="ARBA" id="ARBA00022695"/>
    </source>
</evidence>